<name>A0A5N6KK05_MONLA</name>
<comment type="caution">
    <text evidence="1">The sequence shown here is derived from an EMBL/GenBank/DDBJ whole genome shotgun (WGS) entry which is preliminary data.</text>
</comment>
<reference evidence="1 2" key="1">
    <citation type="submission" date="2019-06" db="EMBL/GenBank/DDBJ databases">
        <title>Genome Sequence of the Brown Rot Fungal Pathogen Monilinia laxa.</title>
        <authorList>
            <person name="De Miccolis Angelini R.M."/>
            <person name="Landi L."/>
            <person name="Abate D."/>
            <person name="Pollastro S."/>
            <person name="Romanazzi G."/>
            <person name="Faretra F."/>
        </authorList>
    </citation>
    <scope>NUCLEOTIDE SEQUENCE [LARGE SCALE GENOMIC DNA]</scope>
    <source>
        <strain evidence="1 2">Mlax316</strain>
    </source>
</reference>
<evidence type="ECO:0000313" key="2">
    <source>
        <dbReference type="Proteomes" id="UP000326757"/>
    </source>
</evidence>
<dbReference type="Proteomes" id="UP000326757">
    <property type="component" value="Unassembled WGS sequence"/>
</dbReference>
<protein>
    <submittedName>
        <fullName evidence="1">Uncharacterized protein</fullName>
    </submittedName>
</protein>
<keyword evidence="2" id="KW-1185">Reference proteome</keyword>
<dbReference type="OrthoDB" id="3517723at2759"/>
<accession>A0A5N6KK05</accession>
<dbReference type="EMBL" id="VIGI01000002">
    <property type="protein sequence ID" value="KAB8304015.1"/>
    <property type="molecule type" value="Genomic_DNA"/>
</dbReference>
<evidence type="ECO:0000313" key="1">
    <source>
        <dbReference type="EMBL" id="KAB8304015.1"/>
    </source>
</evidence>
<organism evidence="1 2">
    <name type="scientific">Monilinia laxa</name>
    <name type="common">Brown rot fungus</name>
    <name type="synonym">Sclerotinia laxa</name>
    <dbReference type="NCBI Taxonomy" id="61186"/>
    <lineage>
        <taxon>Eukaryota</taxon>
        <taxon>Fungi</taxon>
        <taxon>Dikarya</taxon>
        <taxon>Ascomycota</taxon>
        <taxon>Pezizomycotina</taxon>
        <taxon>Leotiomycetes</taxon>
        <taxon>Helotiales</taxon>
        <taxon>Sclerotiniaceae</taxon>
        <taxon>Monilinia</taxon>
    </lineage>
</organism>
<sequence length="113" mass="13094">MNDMWDYEYDFEVPKREIPRFVPPIKIEYIESEKVDLMIAQPGEERDEYTWVVGHCEDMRMSMVEEEGGVGNFKDLDVNGKGMKEKAKELRKDLGKQAGIISDVHKEHEGKSG</sequence>
<gene>
    <name evidence="1" type="ORF">EYC80_005365</name>
</gene>
<dbReference type="AlphaFoldDB" id="A0A5N6KK05"/>
<proteinExistence type="predicted"/>